<gene>
    <name evidence="1" type="ORF">KOR34_40110</name>
</gene>
<proteinExistence type="predicted"/>
<dbReference type="EMBL" id="SIHJ01000003">
    <property type="protein sequence ID" value="TWT32249.1"/>
    <property type="molecule type" value="Genomic_DNA"/>
</dbReference>
<name>A0A5C5V2T3_9BACT</name>
<evidence type="ECO:0000313" key="2">
    <source>
        <dbReference type="Proteomes" id="UP000316714"/>
    </source>
</evidence>
<dbReference type="Proteomes" id="UP000316714">
    <property type="component" value="Unassembled WGS sequence"/>
</dbReference>
<organism evidence="1 2">
    <name type="scientific">Posidoniimonas corsicana</name>
    <dbReference type="NCBI Taxonomy" id="1938618"/>
    <lineage>
        <taxon>Bacteria</taxon>
        <taxon>Pseudomonadati</taxon>
        <taxon>Planctomycetota</taxon>
        <taxon>Planctomycetia</taxon>
        <taxon>Pirellulales</taxon>
        <taxon>Lacipirellulaceae</taxon>
        <taxon>Posidoniimonas</taxon>
    </lineage>
</organism>
<sequence length="237" mass="27158">MISRLAILHKRRRPGLRICTGVKLLRRERLTPSHPQRRIEVASPRPAQVDEACARLHLPRLTTAQRHRIKVRRPPSCFQPTMSITVEYLFNSALAFDSLVDLLNDKLGLCFAPYNGDSADQYCRLLGMELSLHSCHGLVNDGECRFEDYAYQIETRTPVCDGDLRVVQVELMAMLAYTMHRRLNVLSGLLTFDVQCALARYRTTETGWYDELSCSPVTFPQHLVTIRDRITRAGWEA</sequence>
<accession>A0A5C5V2T3</accession>
<evidence type="ECO:0000313" key="1">
    <source>
        <dbReference type="EMBL" id="TWT32249.1"/>
    </source>
</evidence>
<reference evidence="1 2" key="1">
    <citation type="submission" date="2019-02" db="EMBL/GenBank/DDBJ databases">
        <title>Deep-cultivation of Planctomycetes and their phenomic and genomic characterization uncovers novel biology.</title>
        <authorList>
            <person name="Wiegand S."/>
            <person name="Jogler M."/>
            <person name="Boedeker C."/>
            <person name="Pinto D."/>
            <person name="Vollmers J."/>
            <person name="Rivas-Marin E."/>
            <person name="Kohn T."/>
            <person name="Peeters S.H."/>
            <person name="Heuer A."/>
            <person name="Rast P."/>
            <person name="Oberbeckmann S."/>
            <person name="Bunk B."/>
            <person name="Jeske O."/>
            <person name="Meyerdierks A."/>
            <person name="Storesund J.E."/>
            <person name="Kallscheuer N."/>
            <person name="Luecker S."/>
            <person name="Lage O.M."/>
            <person name="Pohl T."/>
            <person name="Merkel B.J."/>
            <person name="Hornburger P."/>
            <person name="Mueller R.-W."/>
            <person name="Bruemmer F."/>
            <person name="Labrenz M."/>
            <person name="Spormann A.M."/>
            <person name="Op Den Camp H."/>
            <person name="Overmann J."/>
            <person name="Amann R."/>
            <person name="Jetten M.S.M."/>
            <person name="Mascher T."/>
            <person name="Medema M.H."/>
            <person name="Devos D.P."/>
            <person name="Kaster A.-K."/>
            <person name="Ovreas L."/>
            <person name="Rohde M."/>
            <person name="Galperin M.Y."/>
            <person name="Jogler C."/>
        </authorList>
    </citation>
    <scope>NUCLEOTIDE SEQUENCE [LARGE SCALE GENOMIC DNA]</scope>
    <source>
        <strain evidence="1 2">KOR34</strain>
    </source>
</reference>
<comment type="caution">
    <text evidence="1">The sequence shown here is derived from an EMBL/GenBank/DDBJ whole genome shotgun (WGS) entry which is preliminary data.</text>
</comment>
<keyword evidence="2" id="KW-1185">Reference proteome</keyword>
<dbReference type="AlphaFoldDB" id="A0A5C5V2T3"/>
<protein>
    <submittedName>
        <fullName evidence="1">Uncharacterized protein</fullName>
    </submittedName>
</protein>